<dbReference type="STRING" id="312017.I7M0G0"/>
<dbReference type="RefSeq" id="XP_001007749.3">
    <property type="nucleotide sequence ID" value="XM_001007749.3"/>
</dbReference>
<dbReference type="PDB" id="6YNY">
    <property type="method" value="EM"/>
    <property type="resolution" value="2.70 A"/>
    <property type="chains" value="R/r=1-149"/>
</dbReference>
<dbReference type="EMDB" id="EMD-10861"/>
<keyword evidence="2" id="KW-1185">Reference proteome</keyword>
<dbReference type="PDB" id="6YNZ">
    <property type="method" value="EM"/>
    <property type="resolution" value="3.10 A"/>
    <property type="chains" value="R/R3/r/r3=1-149"/>
</dbReference>
<dbReference type="GeneID" id="7829053"/>
<name>I7M0G0_TETTS</name>
<evidence type="ECO:0000313" key="2">
    <source>
        <dbReference type="Proteomes" id="UP000009168"/>
    </source>
</evidence>
<evidence type="ECO:0000313" key="1">
    <source>
        <dbReference type="EMBL" id="EAR87504.3"/>
    </source>
</evidence>
<gene>
    <name evidence="1" type="ORF">TTHERM_00068120</name>
</gene>
<dbReference type="EMDB" id="EMD-10860"/>
<dbReference type="KEGG" id="tet:TTHERM_00068120"/>
<proteinExistence type="evidence at protein level"/>
<dbReference type="PDB" id="6YNX">
    <property type="method" value="EM"/>
    <property type="resolution" value="2.50 A"/>
    <property type="chains" value="R/r=1-149"/>
</dbReference>
<dbReference type="EMDB" id="EMD-10859"/>
<dbReference type="eggNOG" id="ENOG502SQT8">
    <property type="taxonomic scope" value="Eukaryota"/>
</dbReference>
<dbReference type="EMBL" id="GG662853">
    <property type="protein sequence ID" value="EAR87504.3"/>
    <property type="molecule type" value="Genomic_DNA"/>
</dbReference>
<evidence type="ECO:0007829" key="3">
    <source>
        <dbReference type="PDB" id="6YNX"/>
    </source>
</evidence>
<dbReference type="SMR" id="I7M0G0"/>
<dbReference type="InParanoid" id="I7M0G0"/>
<dbReference type="Proteomes" id="UP000009168">
    <property type="component" value="Unassembled WGS sequence"/>
</dbReference>
<accession>I7M0G0</accession>
<sequence length="149" mass="17320">MSQDPKIVNPQLWPNPNKLRFADLYKYQGVEMKKINDSIKNYKAAKFYIGGILGGCLVFKFFIDAAVDKYIFGENGNGGKFLEMQTINSNYDYYYNRQFQRMRYLTEDPAGDDPLQKTKDEHLVDLGFIPKVFGANVEVRKRAPHDKYL</sequence>
<dbReference type="OrthoDB" id="307132at2759"/>
<reference evidence="2" key="1">
    <citation type="journal article" date="2006" name="PLoS Biol.">
        <title>Macronuclear genome sequence of the ciliate Tetrahymena thermophila, a model eukaryote.</title>
        <authorList>
            <person name="Eisen J.A."/>
            <person name="Coyne R.S."/>
            <person name="Wu M."/>
            <person name="Wu D."/>
            <person name="Thiagarajan M."/>
            <person name="Wortman J.R."/>
            <person name="Badger J.H."/>
            <person name="Ren Q."/>
            <person name="Amedeo P."/>
            <person name="Jones K.M."/>
            <person name="Tallon L.J."/>
            <person name="Delcher A.L."/>
            <person name="Salzberg S.L."/>
            <person name="Silva J.C."/>
            <person name="Haas B.J."/>
            <person name="Majoros W.H."/>
            <person name="Farzad M."/>
            <person name="Carlton J.M."/>
            <person name="Smith R.K. Jr."/>
            <person name="Garg J."/>
            <person name="Pearlman R.E."/>
            <person name="Karrer K.M."/>
            <person name="Sun L."/>
            <person name="Manning G."/>
            <person name="Elde N.C."/>
            <person name="Turkewitz A.P."/>
            <person name="Asai D.J."/>
            <person name="Wilkes D.E."/>
            <person name="Wang Y."/>
            <person name="Cai H."/>
            <person name="Collins K."/>
            <person name="Stewart B.A."/>
            <person name="Lee S.R."/>
            <person name="Wilamowska K."/>
            <person name="Weinberg Z."/>
            <person name="Ruzzo W.L."/>
            <person name="Wloga D."/>
            <person name="Gaertig J."/>
            <person name="Frankel J."/>
            <person name="Tsao C.-C."/>
            <person name="Gorovsky M.A."/>
            <person name="Keeling P.J."/>
            <person name="Waller R.F."/>
            <person name="Patron N.J."/>
            <person name="Cherry J.M."/>
            <person name="Stover N.A."/>
            <person name="Krieger C.J."/>
            <person name="del Toro C."/>
            <person name="Ryder H.F."/>
            <person name="Williamson S.C."/>
            <person name="Barbeau R.A."/>
            <person name="Hamilton E.P."/>
            <person name="Orias E."/>
        </authorList>
    </citation>
    <scope>NUCLEOTIDE SEQUENCE [LARGE SCALE GENOMIC DNA]</scope>
    <source>
        <strain evidence="2">SB210</strain>
    </source>
</reference>
<organism evidence="1 2">
    <name type="scientific">Tetrahymena thermophila (strain SB210)</name>
    <dbReference type="NCBI Taxonomy" id="312017"/>
    <lineage>
        <taxon>Eukaryota</taxon>
        <taxon>Sar</taxon>
        <taxon>Alveolata</taxon>
        <taxon>Ciliophora</taxon>
        <taxon>Intramacronucleata</taxon>
        <taxon>Oligohymenophorea</taxon>
        <taxon>Hymenostomatida</taxon>
        <taxon>Tetrahymenina</taxon>
        <taxon>Tetrahymenidae</taxon>
        <taxon>Tetrahymena</taxon>
    </lineage>
</organism>
<evidence type="ECO:0007829" key="4">
    <source>
        <dbReference type="PDB" id="6YNY"/>
    </source>
</evidence>
<dbReference type="AlphaFoldDB" id="I7M0G0"/>
<protein>
    <submittedName>
        <fullName evidence="1">Uncharacterized protein</fullName>
    </submittedName>
</protein>
<reference evidence="3 4" key="2">
    <citation type="journal article" date="2020" name="Nat. Commun.">
        <title>Type III ATP synthase is a symmetry-deviated dimer that induces membrane curvature through tetramerization.</title>
        <authorList>
            <person name="Flygaard R.K."/>
            <person name="Muhleip A."/>
            <person name="Tobiasson V."/>
            <person name="Amunts A."/>
        </authorList>
    </citation>
    <scope>STRUCTURE BY ELECTRON MICROSCOPY (2.50 ANGSTROMS)</scope>
</reference>
<keyword evidence="3 4" id="KW-0002">3D-structure</keyword>